<dbReference type="SUPFAM" id="SSF52218">
    <property type="entry name" value="Flavoproteins"/>
    <property type="match status" value="2"/>
</dbReference>
<dbReference type="OrthoDB" id="9805976at2"/>
<keyword evidence="2" id="KW-0288">FMN</keyword>
<dbReference type="EMBL" id="FRBD01000016">
    <property type="protein sequence ID" value="SHK91647.1"/>
    <property type="molecule type" value="Genomic_DNA"/>
</dbReference>
<name>A0A1M6WD91_XYLRU</name>
<protein>
    <submittedName>
        <fullName evidence="3">Flavodoxin-like fold</fullName>
    </submittedName>
</protein>
<reference evidence="3 4" key="1">
    <citation type="submission" date="2016-11" db="EMBL/GenBank/DDBJ databases">
        <authorList>
            <person name="Jaros S."/>
            <person name="Januszkiewicz K."/>
            <person name="Wedrychowicz H."/>
        </authorList>
    </citation>
    <scope>NUCLEOTIDE SEQUENCE [LARGE SCALE GENOMIC DNA]</scope>
    <source>
        <strain evidence="3 4">KHT3</strain>
    </source>
</reference>
<dbReference type="PANTHER" id="PTHR43278">
    <property type="entry name" value="NAD(P)H-DEPENDENT FMN-CONTAINING OXIDOREDUCTASE YWQN-RELATED"/>
    <property type="match status" value="1"/>
</dbReference>
<organism evidence="3 4">
    <name type="scientific">Xylanibacter ruminicola</name>
    <name type="common">Prevotella ruminicola</name>
    <dbReference type="NCBI Taxonomy" id="839"/>
    <lineage>
        <taxon>Bacteria</taxon>
        <taxon>Pseudomonadati</taxon>
        <taxon>Bacteroidota</taxon>
        <taxon>Bacteroidia</taxon>
        <taxon>Bacteroidales</taxon>
        <taxon>Prevotellaceae</taxon>
        <taxon>Xylanibacter</taxon>
    </lineage>
</organism>
<proteinExistence type="predicted"/>
<sequence length="377" mass="43131">MKTLVLNTLGNDYTEQIKTLIKEKEVEIVDTSGMKIAHCMGCNQCWLKTPGICAYKDDYEIILKKLVQADNLWIVSDTRFGFLDYKGKRLMDRIMPMLNMTIGFRDGWMRHELRYHPLNIGLLYKGDADQMMMEDWCKRTAVNIGGQSLGAIALQVKSEFYHLVIINGSPRVAKFSNTDKIIHSFVKGLEGTGITWELHNLSNRKEWDAAREAFLSHERILIAFPLYVECIPSLMLEFLESLPSERRQPAQLSFLLHGGMDEGFEFRFCERILQGLPAQLGCRFGGTLIHGGSFGIRTREDAVKAKIVAPYEKMGRLFAQNGNFLTPEAKKFTGPEQYPWMARKMVSLLFLKKVNKGFEDFAKSWGCTRPLDDKPYS</sequence>
<evidence type="ECO:0000313" key="3">
    <source>
        <dbReference type="EMBL" id="SHK91647.1"/>
    </source>
</evidence>
<keyword evidence="1" id="KW-0285">Flavoprotein</keyword>
<dbReference type="InterPro" id="IPR029039">
    <property type="entry name" value="Flavoprotein-like_sf"/>
</dbReference>
<dbReference type="InterPro" id="IPR051796">
    <property type="entry name" value="ISF_SsuE-like"/>
</dbReference>
<evidence type="ECO:0000256" key="1">
    <source>
        <dbReference type="ARBA" id="ARBA00022630"/>
    </source>
</evidence>
<accession>A0A1M6WD91</accession>
<dbReference type="Proteomes" id="UP000184130">
    <property type="component" value="Unassembled WGS sequence"/>
</dbReference>
<dbReference type="RefSeq" id="WP_073209434.1">
    <property type="nucleotide sequence ID" value="NZ_FRBD01000016.1"/>
</dbReference>
<evidence type="ECO:0000313" key="4">
    <source>
        <dbReference type="Proteomes" id="UP000184130"/>
    </source>
</evidence>
<evidence type="ECO:0000256" key="2">
    <source>
        <dbReference type="ARBA" id="ARBA00022643"/>
    </source>
</evidence>
<dbReference type="AlphaFoldDB" id="A0A1M6WD91"/>
<gene>
    <name evidence="3" type="ORF">SAMN05216463_11641</name>
</gene>
<dbReference type="PANTHER" id="PTHR43278:SF2">
    <property type="entry name" value="IRON-SULFUR FLAVOPROTEIN"/>
    <property type="match status" value="1"/>
</dbReference>
<dbReference type="Gene3D" id="3.40.50.360">
    <property type="match status" value="2"/>
</dbReference>